<dbReference type="Pfam" id="PF25023">
    <property type="entry name" value="TEN_YD-shell"/>
    <property type="match status" value="1"/>
</dbReference>
<dbReference type="InterPro" id="IPR050708">
    <property type="entry name" value="T6SS_VgrG/RHS"/>
</dbReference>
<evidence type="ECO:0000313" key="4">
    <source>
        <dbReference type="Proteomes" id="UP001596002"/>
    </source>
</evidence>
<evidence type="ECO:0000256" key="1">
    <source>
        <dbReference type="ARBA" id="ARBA00022737"/>
    </source>
</evidence>
<proteinExistence type="predicted"/>
<dbReference type="Gene3D" id="2.180.10.10">
    <property type="entry name" value="RHS repeat-associated core"/>
    <property type="match status" value="1"/>
</dbReference>
<sequence>MSEQRKRKVERKRTLTSGDLNRSKQLISLDPSEFYYLQDRLGSVIGLTDPTGKMITKYHYDEFGIPHPSKKFDKNWPGPNNTFGYTGLEYDYTTGLNYARARYYMPEIGRFISKDPVQGIAQLPLTQNGYTYTENIL</sequence>
<dbReference type="RefSeq" id="WP_380026103.1">
    <property type="nucleotide sequence ID" value="NZ_JBHSHC010000097.1"/>
</dbReference>
<keyword evidence="1" id="KW-0677">Repeat</keyword>
<evidence type="ECO:0000259" key="2">
    <source>
        <dbReference type="Pfam" id="PF25023"/>
    </source>
</evidence>
<evidence type="ECO:0000313" key="3">
    <source>
        <dbReference type="EMBL" id="MFC4768174.1"/>
    </source>
</evidence>
<dbReference type="InterPro" id="IPR022385">
    <property type="entry name" value="Rhs_assc_core"/>
</dbReference>
<dbReference type="PANTHER" id="PTHR32305:SF15">
    <property type="entry name" value="PROTEIN RHSA-RELATED"/>
    <property type="match status" value="1"/>
</dbReference>
<feature type="domain" description="Teneurin-like YD-shell" evidence="2">
    <location>
        <begin position="25"/>
        <end position="136"/>
    </location>
</feature>
<reference evidence="4" key="1">
    <citation type="journal article" date="2019" name="Int. J. Syst. Evol. Microbiol.">
        <title>The Global Catalogue of Microorganisms (GCM) 10K type strain sequencing project: providing services to taxonomists for standard genome sequencing and annotation.</title>
        <authorList>
            <consortium name="The Broad Institute Genomics Platform"/>
            <consortium name="The Broad Institute Genome Sequencing Center for Infectious Disease"/>
            <person name="Wu L."/>
            <person name="Ma J."/>
        </authorList>
    </citation>
    <scope>NUCLEOTIDE SEQUENCE [LARGE SCALE GENOMIC DNA]</scope>
    <source>
        <strain evidence="4">WYCCWR 12678</strain>
    </source>
</reference>
<accession>A0ABV9Q2Z9</accession>
<organism evidence="3 4">
    <name type="scientific">Effusibacillus consociatus</name>
    <dbReference type="NCBI Taxonomy" id="1117041"/>
    <lineage>
        <taxon>Bacteria</taxon>
        <taxon>Bacillati</taxon>
        <taxon>Bacillota</taxon>
        <taxon>Bacilli</taxon>
        <taxon>Bacillales</taxon>
        <taxon>Alicyclobacillaceae</taxon>
        <taxon>Effusibacillus</taxon>
    </lineage>
</organism>
<comment type="caution">
    <text evidence="3">The sequence shown here is derived from an EMBL/GenBank/DDBJ whole genome shotgun (WGS) entry which is preliminary data.</text>
</comment>
<dbReference type="InterPro" id="IPR056823">
    <property type="entry name" value="TEN-like_YD-shell"/>
</dbReference>
<dbReference type="PANTHER" id="PTHR32305">
    <property type="match status" value="1"/>
</dbReference>
<dbReference type="Proteomes" id="UP001596002">
    <property type="component" value="Unassembled WGS sequence"/>
</dbReference>
<dbReference type="NCBIfam" id="TIGR03696">
    <property type="entry name" value="Rhs_assc_core"/>
    <property type="match status" value="1"/>
</dbReference>
<keyword evidence="4" id="KW-1185">Reference proteome</keyword>
<dbReference type="EMBL" id="JBHSHC010000097">
    <property type="protein sequence ID" value="MFC4768174.1"/>
    <property type="molecule type" value="Genomic_DNA"/>
</dbReference>
<gene>
    <name evidence="3" type="ORF">ACFO8Q_12525</name>
</gene>
<protein>
    <submittedName>
        <fullName evidence="3">RHS repeat domain-containing protein</fullName>
    </submittedName>
</protein>
<name>A0ABV9Q2Z9_9BACL</name>